<feature type="transmembrane region" description="Helical" evidence="1">
    <location>
        <begin position="6"/>
        <end position="24"/>
    </location>
</feature>
<keyword evidence="1" id="KW-1133">Transmembrane helix</keyword>
<evidence type="ECO:0000256" key="1">
    <source>
        <dbReference type="SAM" id="Phobius"/>
    </source>
</evidence>
<dbReference type="Proteomes" id="UP000269148">
    <property type="component" value="Unassembled WGS sequence"/>
</dbReference>
<dbReference type="OrthoDB" id="2235083at2"/>
<feature type="transmembrane region" description="Helical" evidence="1">
    <location>
        <begin position="36"/>
        <end position="53"/>
    </location>
</feature>
<name>A0A3L8L7D8_STRIN</name>
<proteinExistence type="predicted"/>
<dbReference type="NCBIfam" id="NF040686">
    <property type="entry name" value="TcpD_dom"/>
    <property type="match status" value="1"/>
</dbReference>
<dbReference type="AlphaFoldDB" id="A0A3L8L7D8"/>
<keyword evidence="1" id="KW-0472">Membrane</keyword>
<dbReference type="InterPro" id="IPR049746">
    <property type="entry name" value="TcpD-like_C"/>
</dbReference>
<keyword evidence="1" id="KW-0812">Transmembrane</keyword>
<evidence type="ECO:0000313" key="3">
    <source>
        <dbReference type="Proteomes" id="UP000269148"/>
    </source>
</evidence>
<protein>
    <submittedName>
        <fullName evidence="2">Uncharacterized protein</fullName>
    </submittedName>
</protein>
<evidence type="ECO:0000313" key="2">
    <source>
        <dbReference type="EMBL" id="RLU54118.1"/>
    </source>
</evidence>
<organism evidence="2 3">
    <name type="scientific">Streptococcus iniae</name>
    <name type="common">Streptococcus shiloi</name>
    <dbReference type="NCBI Taxonomy" id="1346"/>
    <lineage>
        <taxon>Bacteria</taxon>
        <taxon>Bacillati</taxon>
        <taxon>Bacillota</taxon>
        <taxon>Bacilli</taxon>
        <taxon>Lactobacillales</taxon>
        <taxon>Streptococcaceae</taxon>
        <taxon>Streptococcus</taxon>
    </lineage>
</organism>
<dbReference type="EMBL" id="QLQD01000090">
    <property type="protein sequence ID" value="RLU54118.1"/>
    <property type="molecule type" value="Genomic_DNA"/>
</dbReference>
<comment type="caution">
    <text evidence="2">The sequence shown here is derived from an EMBL/GenBank/DDBJ whole genome shotgun (WGS) entry which is preliminary data.</text>
</comment>
<sequence>MTLQNLFQWFVTNIGIWIVAGFAGWKFIEAVRDQRIGRAIMAIGIGGATVYFLNNPTTVLNSVSDIMAQIFG</sequence>
<accession>A0A3L8L7D8</accession>
<dbReference type="RefSeq" id="WP_003058071.1">
    <property type="nucleotide sequence ID" value="NZ_QLQC01000091.1"/>
</dbReference>
<reference evidence="2 3" key="1">
    <citation type="submission" date="2018-06" db="EMBL/GenBank/DDBJ databases">
        <title>Mutators as drivers of adaptation in pathogenic bacteria and a risk factor for host jumps and vaccine escape.</title>
        <authorList>
            <person name="Barnes A.C."/>
            <person name="Silayeva O."/>
        </authorList>
    </citation>
    <scope>NUCLEOTIDE SEQUENCE [LARGE SCALE GENOMIC DNA]</scope>
    <source>
        <strain evidence="2 3">QMA0445</strain>
    </source>
</reference>
<gene>
    <name evidence="2" type="ORF">DIY07_11095</name>
</gene>
<dbReference type="GeneID" id="83691191"/>